<evidence type="ECO:0008006" key="2">
    <source>
        <dbReference type="Google" id="ProtNLM"/>
    </source>
</evidence>
<dbReference type="AlphaFoldDB" id="T1B5N0"/>
<protein>
    <recommendedName>
        <fullName evidence="2">Radical SAM domain-containing protein</fullName>
    </recommendedName>
</protein>
<accession>T1B5N0</accession>
<sequence length="125" mass="14189">MPDHAKLLGADEVHVGLKRELEDLVPSWDLIPEWDGSILFASRGCIRKCGFCSVPKLEGPPTDLREKVRNLIYPGHKRVILWDNNILGNENWEPVFDELAGFNLEVDFNQGLDARRVTPEVAKKL</sequence>
<dbReference type="EMBL" id="AUZZ01000413">
    <property type="protein sequence ID" value="EQD68181.1"/>
    <property type="molecule type" value="Genomic_DNA"/>
</dbReference>
<reference evidence="1" key="1">
    <citation type="submission" date="2013-08" db="EMBL/GenBank/DDBJ databases">
        <authorList>
            <person name="Mendez C."/>
            <person name="Richter M."/>
            <person name="Ferrer M."/>
            <person name="Sanchez J."/>
        </authorList>
    </citation>
    <scope>NUCLEOTIDE SEQUENCE</scope>
</reference>
<proteinExistence type="predicted"/>
<organism evidence="1">
    <name type="scientific">mine drainage metagenome</name>
    <dbReference type="NCBI Taxonomy" id="410659"/>
    <lineage>
        <taxon>unclassified sequences</taxon>
        <taxon>metagenomes</taxon>
        <taxon>ecological metagenomes</taxon>
    </lineage>
</organism>
<dbReference type="Gene3D" id="3.80.30.20">
    <property type="entry name" value="tm_1862 like domain"/>
    <property type="match status" value="1"/>
</dbReference>
<comment type="caution">
    <text evidence="1">The sequence shown here is derived from an EMBL/GenBank/DDBJ whole genome shotgun (WGS) entry which is preliminary data.</text>
</comment>
<dbReference type="InterPro" id="IPR058240">
    <property type="entry name" value="rSAM_sf"/>
</dbReference>
<gene>
    <name evidence="1" type="ORF">B2A_00530</name>
</gene>
<reference evidence="1" key="2">
    <citation type="journal article" date="2014" name="ISME J.">
        <title>Microbial stratification in low pH oxic and suboxic macroscopic growths along an acid mine drainage.</title>
        <authorList>
            <person name="Mendez-Garcia C."/>
            <person name="Mesa V."/>
            <person name="Sprenger R.R."/>
            <person name="Richter M."/>
            <person name="Diez M.S."/>
            <person name="Solano J."/>
            <person name="Bargiela R."/>
            <person name="Golyshina O.V."/>
            <person name="Manteca A."/>
            <person name="Ramos J.L."/>
            <person name="Gallego J.R."/>
            <person name="Llorente I."/>
            <person name="Martins Dos Santos V.A."/>
            <person name="Jensen O.N."/>
            <person name="Pelaez A.I."/>
            <person name="Sanchez J."/>
            <person name="Ferrer M."/>
        </authorList>
    </citation>
    <scope>NUCLEOTIDE SEQUENCE</scope>
</reference>
<feature type="non-terminal residue" evidence="1">
    <location>
        <position position="125"/>
    </location>
</feature>
<evidence type="ECO:0000313" key="1">
    <source>
        <dbReference type="EMBL" id="EQD68181.1"/>
    </source>
</evidence>
<name>T1B5N0_9ZZZZ</name>
<dbReference type="InterPro" id="IPR023404">
    <property type="entry name" value="rSAM_horseshoe"/>
</dbReference>
<dbReference type="SUPFAM" id="SSF102114">
    <property type="entry name" value="Radical SAM enzymes"/>
    <property type="match status" value="1"/>
</dbReference>